<dbReference type="Pfam" id="PF00296">
    <property type="entry name" value="Bac_luciferase"/>
    <property type="match status" value="1"/>
</dbReference>
<dbReference type="AlphaFoldDB" id="A0A263CZY2"/>
<dbReference type="NCBIfam" id="TIGR03564">
    <property type="entry name" value="F420_MSMEG_4879"/>
    <property type="match status" value="1"/>
</dbReference>
<accession>A0A263CZY2</accession>
<keyword evidence="3" id="KW-1185">Reference proteome</keyword>
<protein>
    <submittedName>
        <fullName evidence="2">LLM class F420-dependent oxidoreductase</fullName>
    </submittedName>
</protein>
<dbReference type="InParanoid" id="A0A263CZY2"/>
<dbReference type="Gene3D" id="3.20.20.30">
    <property type="entry name" value="Luciferase-like domain"/>
    <property type="match status" value="1"/>
</dbReference>
<dbReference type="InterPro" id="IPR011251">
    <property type="entry name" value="Luciferase-like_dom"/>
</dbReference>
<dbReference type="InterPro" id="IPR050564">
    <property type="entry name" value="F420-G6PD/mer"/>
</dbReference>
<dbReference type="OrthoDB" id="7054907at2"/>
<reference evidence="2 3" key="1">
    <citation type="submission" date="2017-07" db="EMBL/GenBank/DDBJ databases">
        <title>Amycolatopsis antarcticus sp. nov., isolated from the surface of an Antarcticus brown macroalga.</title>
        <authorList>
            <person name="Wang J."/>
            <person name="Leiva S."/>
            <person name="Huang J."/>
            <person name="Huang Y."/>
        </authorList>
    </citation>
    <scope>NUCLEOTIDE SEQUENCE [LARGE SCALE GENOMIC DNA]</scope>
    <source>
        <strain evidence="2 3">AU-G6</strain>
    </source>
</reference>
<sequence>MTIGVALPPGPRDIGPNAVDVLVRLAGEAAAHGLTSAWFPQLLDVDAVTVAALAGREVPGIAVGTAVVPLHPRHPLLLASLAQTAQAATGGRFALGLGAGSDALLSQAYGTPVPPFATHLREYLTALRTVVDGGELAFDGHTLRSHPPFSTAVAGADPVPLLVAAMGPKAVRVTGELADGTLPFLAGPRVLADRIVPKTAEAATAAGRPDPRIIALVPVIVTSDVDGARERVAEAFALYDRIPSYQRVIAEGGYAHARELAVIGDERTVSAALRDYRDAGATEIVGTQTGLTGDADRHRTWELLGSLA</sequence>
<dbReference type="SUPFAM" id="SSF51679">
    <property type="entry name" value="Bacterial luciferase-like"/>
    <property type="match status" value="1"/>
</dbReference>
<dbReference type="CDD" id="cd01097">
    <property type="entry name" value="Tetrahydromethanopterin_reductase"/>
    <property type="match status" value="1"/>
</dbReference>
<dbReference type="Proteomes" id="UP000242444">
    <property type="component" value="Unassembled WGS sequence"/>
</dbReference>
<dbReference type="PANTHER" id="PTHR43244">
    <property type="match status" value="1"/>
</dbReference>
<dbReference type="PANTHER" id="PTHR43244:SF2">
    <property type="entry name" value="CONSERVED HYPOTHETICAL ALANINE AND PROLINE-RICH PROTEIN"/>
    <property type="match status" value="1"/>
</dbReference>
<feature type="domain" description="Luciferase-like" evidence="1">
    <location>
        <begin position="3"/>
        <end position="282"/>
    </location>
</feature>
<gene>
    <name evidence="2" type="ORF">CFN78_20005</name>
</gene>
<comment type="caution">
    <text evidence="2">The sequence shown here is derived from an EMBL/GenBank/DDBJ whole genome shotgun (WGS) entry which is preliminary data.</text>
</comment>
<name>A0A263CZY2_9PSEU</name>
<organism evidence="2 3">
    <name type="scientific">Amycolatopsis antarctica</name>
    <dbReference type="NCBI Taxonomy" id="1854586"/>
    <lineage>
        <taxon>Bacteria</taxon>
        <taxon>Bacillati</taxon>
        <taxon>Actinomycetota</taxon>
        <taxon>Actinomycetes</taxon>
        <taxon>Pseudonocardiales</taxon>
        <taxon>Pseudonocardiaceae</taxon>
        <taxon>Amycolatopsis</taxon>
    </lineage>
</organism>
<dbReference type="InterPro" id="IPR036661">
    <property type="entry name" value="Luciferase-like_sf"/>
</dbReference>
<dbReference type="RefSeq" id="WP_094864386.1">
    <property type="nucleotide sequence ID" value="NZ_NKYE01000013.1"/>
</dbReference>
<proteinExistence type="predicted"/>
<evidence type="ECO:0000259" key="1">
    <source>
        <dbReference type="Pfam" id="PF00296"/>
    </source>
</evidence>
<dbReference type="GO" id="GO:0016705">
    <property type="term" value="F:oxidoreductase activity, acting on paired donors, with incorporation or reduction of molecular oxygen"/>
    <property type="evidence" value="ECO:0007669"/>
    <property type="project" value="InterPro"/>
</dbReference>
<dbReference type="InterPro" id="IPR019910">
    <property type="entry name" value="Lucif-like_OxRdtase_MSMEG_4879"/>
</dbReference>
<evidence type="ECO:0000313" key="2">
    <source>
        <dbReference type="EMBL" id="OZM71438.1"/>
    </source>
</evidence>
<dbReference type="EMBL" id="NKYE01000013">
    <property type="protein sequence ID" value="OZM71438.1"/>
    <property type="molecule type" value="Genomic_DNA"/>
</dbReference>
<evidence type="ECO:0000313" key="3">
    <source>
        <dbReference type="Proteomes" id="UP000242444"/>
    </source>
</evidence>